<keyword evidence="2" id="KW-0010">Activator</keyword>
<dbReference type="Pfam" id="PF10335">
    <property type="entry name" value="DUF294_C"/>
    <property type="match status" value="1"/>
</dbReference>
<dbReference type="CDD" id="cd00038">
    <property type="entry name" value="CAP_ED"/>
    <property type="match status" value="1"/>
</dbReference>
<accession>A0ABR9QN32</accession>
<reference evidence="6 7" key="1">
    <citation type="submission" date="2020-10" db="EMBL/GenBank/DDBJ databases">
        <title>Bacillus sp. HD4P25, an endophyte from a halophyte.</title>
        <authorList>
            <person name="Sun J.-Q."/>
        </authorList>
    </citation>
    <scope>NUCLEOTIDE SEQUENCE [LARGE SCALE GENOMIC DNA]</scope>
    <source>
        <strain evidence="6 7">YIM 93174</strain>
    </source>
</reference>
<dbReference type="SMART" id="SM00100">
    <property type="entry name" value="cNMP"/>
    <property type="match status" value="1"/>
</dbReference>
<comment type="caution">
    <text evidence="6">The sequence shown here is derived from an EMBL/GenBank/DDBJ whole genome shotgun (WGS) entry which is preliminary data.</text>
</comment>
<keyword evidence="7" id="KW-1185">Reference proteome</keyword>
<dbReference type="PROSITE" id="PS50042">
    <property type="entry name" value="CNMP_BINDING_3"/>
    <property type="match status" value="1"/>
</dbReference>
<evidence type="ECO:0000256" key="3">
    <source>
        <dbReference type="PROSITE-ProRule" id="PRU00703"/>
    </source>
</evidence>
<dbReference type="InterPro" id="IPR005105">
    <property type="entry name" value="GlnD_Uridyltrans_N"/>
</dbReference>
<evidence type="ECO:0000256" key="1">
    <source>
        <dbReference type="ARBA" id="ARBA00023122"/>
    </source>
</evidence>
<evidence type="ECO:0000256" key="2">
    <source>
        <dbReference type="ARBA" id="ARBA00023159"/>
    </source>
</evidence>
<name>A0ABR9QN32_9BACI</name>
<evidence type="ECO:0000259" key="5">
    <source>
        <dbReference type="PROSITE" id="PS51371"/>
    </source>
</evidence>
<dbReference type="InterPro" id="IPR014710">
    <property type="entry name" value="RmlC-like_jellyroll"/>
</dbReference>
<dbReference type="InterPro" id="IPR051257">
    <property type="entry name" value="Diverse_CBS-Domain"/>
</dbReference>
<dbReference type="SUPFAM" id="SSF51206">
    <property type="entry name" value="cAMP-binding domain-like"/>
    <property type="match status" value="1"/>
</dbReference>
<proteinExistence type="predicted"/>
<feature type="domain" description="Cyclic nucleotide-binding" evidence="4">
    <location>
        <begin position="15"/>
        <end position="137"/>
    </location>
</feature>
<feature type="domain" description="CBS" evidence="5">
    <location>
        <begin position="167"/>
        <end position="223"/>
    </location>
</feature>
<evidence type="ECO:0000313" key="7">
    <source>
        <dbReference type="Proteomes" id="UP001516662"/>
    </source>
</evidence>
<protein>
    <submittedName>
        <fullName evidence="6">Cyclic nucleotide-binding domain-containing protein</fullName>
    </submittedName>
</protein>
<sequence length="639" mass="74104">MNHQELQSLFKTLYPFNLLTEYELDKLIHQSSKKTFSKNEYLFHEDEKVEDLDLYFLVSGLAKNILHRPTGDQVSLRYYYPGDLMGLMIMVTSGEMTFSVQILEESTVIRFNKTDFFEVMTKNKDFSKVMFESIGERMKTLYDEIKYKSYKDESTSNFLFRTRIKSIIEKAYFIKPDESIRTASEKMLGLGVKGLIVSQNEKTLDGIITQEDLLRYITNGSPIESKVRDYQITNPTTLLEDGFAYEAVSFLKVHKVNFIPITNNQDIVKGTITKGSFVEVQNSSIVDLTYSIIKSSSFDELHSFSPEANTLFQDHIEHLHEQDYFAYEISETITNHNDHIYKQIIKLTEEEMREEGYGLPPVTYCFIVMGSQGRKEQAFHTDQDNGIIVSDYNHLANHSSITTYFEIFTSKINNRLAACGFTECTGGIMAREKKWRKTLSEWNTEILNWSKEMDAEEIQSFTMLYDFRPLYGDFTLAEEIRTVIADKVKRSLNLQQLLIRDSLRFRIPVNPLGKIHFLTKQKSLDLKKSGLMQIINAVRIHSMKYGIKEVNTIRRLNELKKLKVFHPRDIENAKTALHHFITLRLKQNLIELHDGIPTSNVVSLSGLSKEDKDKLKEALQVANRMQQAQKISLNRNRVI</sequence>
<organism evidence="6 7">
    <name type="scientific">Litchfieldia luteola</name>
    <dbReference type="NCBI Taxonomy" id="682179"/>
    <lineage>
        <taxon>Bacteria</taxon>
        <taxon>Bacillati</taxon>
        <taxon>Bacillota</taxon>
        <taxon>Bacilli</taxon>
        <taxon>Bacillales</taxon>
        <taxon>Bacillaceae</taxon>
        <taxon>Litchfieldia</taxon>
    </lineage>
</organism>
<dbReference type="PANTHER" id="PTHR43080">
    <property type="entry name" value="CBS DOMAIN-CONTAINING PROTEIN CBSX3, MITOCHONDRIAL"/>
    <property type="match status" value="1"/>
</dbReference>
<dbReference type="PROSITE" id="PS51371">
    <property type="entry name" value="CBS"/>
    <property type="match status" value="1"/>
</dbReference>
<dbReference type="Pfam" id="PF03445">
    <property type="entry name" value="DUF294"/>
    <property type="match status" value="1"/>
</dbReference>
<dbReference type="EMBL" id="JADCLJ010000024">
    <property type="protein sequence ID" value="MBE4909915.1"/>
    <property type="molecule type" value="Genomic_DNA"/>
</dbReference>
<evidence type="ECO:0000313" key="6">
    <source>
        <dbReference type="EMBL" id="MBE4909915.1"/>
    </source>
</evidence>
<dbReference type="RefSeq" id="WP_193539007.1">
    <property type="nucleotide sequence ID" value="NZ_JADCLJ010000024.1"/>
</dbReference>
<dbReference type="SUPFAM" id="SSF54631">
    <property type="entry name" value="CBS-domain pair"/>
    <property type="match status" value="1"/>
</dbReference>
<dbReference type="InterPro" id="IPR000644">
    <property type="entry name" value="CBS_dom"/>
</dbReference>
<dbReference type="PANTHER" id="PTHR43080:SF2">
    <property type="entry name" value="CBS DOMAIN-CONTAINING PROTEIN"/>
    <property type="match status" value="1"/>
</dbReference>
<dbReference type="InterPro" id="IPR018821">
    <property type="entry name" value="DUF294_put_nucleoTrafse_sb-bd"/>
</dbReference>
<dbReference type="InterPro" id="IPR046342">
    <property type="entry name" value="CBS_dom_sf"/>
</dbReference>
<dbReference type="Pfam" id="PF00571">
    <property type="entry name" value="CBS"/>
    <property type="match status" value="1"/>
</dbReference>
<gene>
    <name evidence="6" type="ORF">IMZ08_17915</name>
</gene>
<dbReference type="InterPro" id="IPR018490">
    <property type="entry name" value="cNMP-bd_dom_sf"/>
</dbReference>
<dbReference type="Proteomes" id="UP001516662">
    <property type="component" value="Unassembled WGS sequence"/>
</dbReference>
<dbReference type="Gene3D" id="2.60.120.10">
    <property type="entry name" value="Jelly Rolls"/>
    <property type="match status" value="1"/>
</dbReference>
<dbReference type="CDD" id="cd02205">
    <property type="entry name" value="CBS_pair_SF"/>
    <property type="match status" value="1"/>
</dbReference>
<evidence type="ECO:0000259" key="4">
    <source>
        <dbReference type="PROSITE" id="PS50042"/>
    </source>
</evidence>
<keyword evidence="1 3" id="KW-0129">CBS domain</keyword>
<dbReference type="InterPro" id="IPR000595">
    <property type="entry name" value="cNMP-bd_dom"/>
</dbReference>
<dbReference type="Gene3D" id="3.10.580.10">
    <property type="entry name" value="CBS-domain"/>
    <property type="match status" value="1"/>
</dbReference>
<dbReference type="Pfam" id="PF00027">
    <property type="entry name" value="cNMP_binding"/>
    <property type="match status" value="1"/>
</dbReference>
<dbReference type="CDD" id="cd05401">
    <property type="entry name" value="NT_GlnE_GlnD_like"/>
    <property type="match status" value="1"/>
</dbReference>